<dbReference type="AlphaFoldDB" id="A0A0W8F1L4"/>
<dbReference type="InterPro" id="IPR053418">
    <property type="entry name" value="Archaeosine_synthase_1"/>
</dbReference>
<dbReference type="InterPro" id="IPR004521">
    <property type="entry name" value="Uncharacterised_CHP00451"/>
</dbReference>
<dbReference type="InterPro" id="IPR040777">
    <property type="entry name" value="DUF5591"/>
</dbReference>
<dbReference type="InterPro" id="IPR015947">
    <property type="entry name" value="PUA-like_sf"/>
</dbReference>
<reference evidence="5" key="1">
    <citation type="journal article" date="2015" name="Proc. Natl. Acad. Sci. U.S.A.">
        <title>Networks of energetic and metabolic interactions define dynamics in microbial communities.</title>
        <authorList>
            <person name="Embree M."/>
            <person name="Liu J.K."/>
            <person name="Al-Bassam M.M."/>
            <person name="Zengler K."/>
        </authorList>
    </citation>
    <scope>NUCLEOTIDE SEQUENCE</scope>
</reference>
<dbReference type="SMART" id="SM00359">
    <property type="entry name" value="PUA"/>
    <property type="match status" value="1"/>
</dbReference>
<dbReference type="SUPFAM" id="SSF52141">
    <property type="entry name" value="Uracil-DNA glycosylase-like"/>
    <property type="match status" value="1"/>
</dbReference>
<dbReference type="GO" id="GO:0016740">
    <property type="term" value="F:transferase activity"/>
    <property type="evidence" value="ECO:0007669"/>
    <property type="project" value="UniProtKB-KW"/>
</dbReference>
<feature type="domain" description="PUA" evidence="4">
    <location>
        <begin position="475"/>
        <end position="542"/>
    </location>
</feature>
<comment type="similarity">
    <text evidence="2">Belongs to the archaeosine synthase type 1 family.</text>
</comment>
<gene>
    <name evidence="5" type="ORF">ASZ90_015536</name>
</gene>
<dbReference type="CDD" id="cd21149">
    <property type="entry name" value="PUA_archaeosine_TGT"/>
    <property type="match status" value="1"/>
</dbReference>
<dbReference type="Pfam" id="PF01472">
    <property type="entry name" value="PUA"/>
    <property type="match status" value="1"/>
</dbReference>
<dbReference type="InterPro" id="IPR036511">
    <property type="entry name" value="TGT-like_sf"/>
</dbReference>
<comment type="pathway">
    <text evidence="1">tRNA modification; archaeosine-tRNA biosynthesis.</text>
</comment>
<name>A0A0W8F1L4_9ZZZZ</name>
<dbReference type="SUPFAM" id="SSF88697">
    <property type="entry name" value="PUA domain-like"/>
    <property type="match status" value="1"/>
</dbReference>
<proteinExistence type="inferred from homology"/>
<keyword evidence="5" id="KW-0808">Transferase</keyword>
<dbReference type="InterPro" id="IPR002478">
    <property type="entry name" value="PUA"/>
</dbReference>
<dbReference type="InterPro" id="IPR036895">
    <property type="entry name" value="Uracil-DNA_glycosylase-like_sf"/>
</dbReference>
<protein>
    <submittedName>
        <fullName evidence="5">Archaeosine trna-ribosyltransferase type 2</fullName>
    </submittedName>
</protein>
<dbReference type="EMBL" id="LNQE01001618">
    <property type="protein sequence ID" value="KUG14810.1"/>
    <property type="molecule type" value="Genomic_DNA"/>
</dbReference>
<evidence type="ECO:0000256" key="1">
    <source>
        <dbReference type="ARBA" id="ARBA00005030"/>
    </source>
</evidence>
<dbReference type="Gene3D" id="3.40.50.10630">
    <property type="entry name" value="Uracil-DNA glycosylase-like"/>
    <property type="match status" value="1"/>
</dbReference>
<dbReference type="GO" id="GO:0006400">
    <property type="term" value="P:tRNA modification"/>
    <property type="evidence" value="ECO:0007669"/>
    <property type="project" value="InterPro"/>
</dbReference>
<evidence type="ECO:0000259" key="4">
    <source>
        <dbReference type="SMART" id="SM00359"/>
    </source>
</evidence>
<dbReference type="Gene3D" id="2.30.130.10">
    <property type="entry name" value="PUA domain"/>
    <property type="match status" value="1"/>
</dbReference>
<dbReference type="Gene3D" id="3.20.20.105">
    <property type="entry name" value="Queuine tRNA-ribosyltransferase-like"/>
    <property type="match status" value="1"/>
</dbReference>
<comment type="caution">
    <text evidence="5">The sequence shown here is derived from an EMBL/GenBank/DDBJ whole genome shotgun (WGS) entry which is preliminary data.</text>
</comment>
<evidence type="ECO:0000313" key="5">
    <source>
        <dbReference type="EMBL" id="KUG14810.1"/>
    </source>
</evidence>
<dbReference type="NCBIfam" id="NF040592">
    <property type="entry name" value="tRNA_mod_ArcS"/>
    <property type="match status" value="1"/>
</dbReference>
<dbReference type="Pfam" id="PF17884">
    <property type="entry name" value="DUF5591"/>
    <property type="match status" value="1"/>
</dbReference>
<keyword evidence="3" id="KW-0819">tRNA processing</keyword>
<accession>A0A0W8F1L4</accession>
<dbReference type="UniPathway" id="UPA00393"/>
<evidence type="ECO:0000256" key="3">
    <source>
        <dbReference type="ARBA" id="ARBA00022694"/>
    </source>
</evidence>
<dbReference type="SUPFAM" id="SSF51713">
    <property type="entry name" value="tRNA-guanine transglycosylase"/>
    <property type="match status" value="1"/>
</dbReference>
<dbReference type="InterPro" id="IPR036974">
    <property type="entry name" value="PUA_sf"/>
</dbReference>
<sequence length="543" mass="60086">MASFEVRKRDGLARIALFAMDDRSITLPAVLDTDEIFPDLRGRGFTHVPLGADEAFASRYLPARNDLPVTLHPAVPPAAASGDGVMIANWHTALANPRNYTDWLVRLKTQAPPDTAWYAPGAALPSNAHILCYTGFDLFDFTAVDLRTAQHIFCLPEGEFPEDTMETGVCGCEGCRKGDLAAHNRLALRHELALIARFIADQQLRELVESRSRMQAPHTAILRHLDRNYPFLEERLPVVRSTRLGAMTGESLNRPEVRRFADRVIGRYIPPQADVLVLLPCSARKPYSLSSSHRKFSEAIGGRAFELIVTSPLGLVPRELERVYPAAHYDIPVTGYWDREELAFTADLIAEFLQKHPFRRVIGHLDGGALQAARMAAKQAGVSIEESCSSRPTSGDSLRDLGGMLEGERQVRHDPVRGTLSWQFGLAVDTSGMSVRWKYPNLSVRRGKEYLFSLDPGTGLLRPTFEGWQHLPGVYRVRIDDFVPQGDVLAPGVVSADPAIREGDEVFIEGPSAVATGRAAMPAFEMEASHRGVAVRVRKIKKL</sequence>
<dbReference type="NCBIfam" id="TIGR00451">
    <property type="entry name" value="unchar_dom_2"/>
    <property type="match status" value="1"/>
</dbReference>
<dbReference type="PROSITE" id="PS50890">
    <property type="entry name" value="PUA"/>
    <property type="match status" value="1"/>
</dbReference>
<evidence type="ECO:0000256" key="2">
    <source>
        <dbReference type="ARBA" id="ARBA00008906"/>
    </source>
</evidence>
<dbReference type="GO" id="GO:0003723">
    <property type="term" value="F:RNA binding"/>
    <property type="evidence" value="ECO:0007669"/>
    <property type="project" value="InterPro"/>
</dbReference>
<organism evidence="5">
    <name type="scientific">hydrocarbon metagenome</name>
    <dbReference type="NCBI Taxonomy" id="938273"/>
    <lineage>
        <taxon>unclassified sequences</taxon>
        <taxon>metagenomes</taxon>
        <taxon>ecological metagenomes</taxon>
    </lineage>
</organism>